<gene>
    <name evidence="11" type="ORF">CVIRNUC_009449</name>
</gene>
<evidence type="ECO:0000256" key="6">
    <source>
        <dbReference type="ARBA" id="ARBA00023136"/>
    </source>
</evidence>
<feature type="region of interest" description="Disordered" evidence="9">
    <location>
        <begin position="1"/>
        <end position="90"/>
    </location>
</feature>
<keyword evidence="12" id="KW-1185">Reference proteome</keyword>
<comment type="subcellular location">
    <subcellularLocation>
        <location evidence="1">Cell membrane</location>
        <topology evidence="1">Single-pass membrane protein</topology>
    </subcellularLocation>
</comment>
<comment type="caution">
    <text evidence="11">The sequence shown here is derived from an EMBL/GenBank/DDBJ whole genome shotgun (WGS) entry which is preliminary data.</text>
</comment>
<evidence type="ECO:0000313" key="11">
    <source>
        <dbReference type="EMBL" id="CAK0786236.1"/>
    </source>
</evidence>
<evidence type="ECO:0000256" key="5">
    <source>
        <dbReference type="ARBA" id="ARBA00023054"/>
    </source>
</evidence>
<name>A0AAV1IHI0_9CHLO</name>
<dbReference type="AlphaFoldDB" id="A0AAV1IHI0"/>
<keyword evidence="2" id="KW-1003">Cell membrane</keyword>
<dbReference type="PANTHER" id="PTHR32219">
    <property type="entry name" value="RNA-BINDING PROTEIN YLMH-RELATED"/>
    <property type="match status" value="1"/>
</dbReference>
<keyword evidence="6 10" id="KW-0472">Membrane</keyword>
<evidence type="ECO:0000256" key="9">
    <source>
        <dbReference type="SAM" id="MobiDB-lite"/>
    </source>
</evidence>
<sequence length="742" mass="81838">MGRPQEVPLDEAPDVQAAPIDEDEIELPSGIGKDAASSAPVDSLLALSVGNGGSKAHSSAESMDAPAENGDHSSAPEDKESSAAEAGVRCEKAEMEMAERKRHRMYFVREPSQAQSSDKIDIEIAALIEKATKQREQLDKLELAFNEAREKRDAARSEHNPARERFMTCKGLYDKKMEELKPYTEASKAQRAEKDRFDSRWSDLTFRNEQQLDEAIASINYRQAHETISPAEERKLIAELKKLEEQRSRIREFAQARAERDGKQADEGQAAYSKADLDAMWAEVSTLRAERDTLKGIVDSLKKPLEEHTAAADELWKKKSDKRREYDELNAEIREKKKERNQNSKAFSENRRLSQTVREMIRAKKFEDARRACEEQTERAMGRLLSQPAEWSEYARLWNEQRGHSIWEAEDWKQRQSAAKPAPNSRNDAAKAARIAAAYAADKAAALKAAEERIPEMRRKEEERAKARRADRGLKPLRDSEPAGALSNGDGPHTEPSDASEEKEAVGGSVPALQSVHLGAAQMQDLMPSKPAAKRSFKAKADARPAVVLPPDDDEPFVPPAAILKRDETAASEEDEKEKARLRQAEAAREAEARKERKRRANERKAAAKAAANKAKELQRSAAAAVSQPEPKADDAEMEAEQPASADAAVVVNASEAGPPAAKAEAAEKPASKAPARSTRAAVPAAKIRLSSKKKGWKAHVDKFLKSALQFLGSATGMAVLALLAVLVLLGVYGNRPQAIRV</sequence>
<feature type="compositionally biased region" description="Basic and acidic residues" evidence="9">
    <location>
        <begin position="492"/>
        <end position="505"/>
    </location>
</feature>
<feature type="compositionally biased region" description="Basic and acidic residues" evidence="9">
    <location>
        <begin position="69"/>
        <end position="90"/>
    </location>
</feature>
<dbReference type="PANTHER" id="PTHR32219:SF3">
    <property type="entry name" value="CALPONIN-LIKE DOMAIN PROTEIN"/>
    <property type="match status" value="1"/>
</dbReference>
<dbReference type="Proteomes" id="UP001314263">
    <property type="component" value="Unassembled WGS sequence"/>
</dbReference>
<reference evidence="11 12" key="1">
    <citation type="submission" date="2023-10" db="EMBL/GenBank/DDBJ databases">
        <authorList>
            <person name="Maclean D."/>
            <person name="Macfadyen A."/>
        </authorList>
    </citation>
    <scope>NUCLEOTIDE SEQUENCE [LARGE SCALE GENOMIC DNA]</scope>
</reference>
<proteinExistence type="inferred from homology"/>
<feature type="region of interest" description="Disordered" evidence="9">
    <location>
        <begin position="412"/>
        <end position="433"/>
    </location>
</feature>
<feature type="region of interest" description="Disordered" evidence="9">
    <location>
        <begin position="446"/>
        <end position="681"/>
    </location>
</feature>
<feature type="transmembrane region" description="Helical" evidence="10">
    <location>
        <begin position="711"/>
        <end position="733"/>
    </location>
</feature>
<keyword evidence="4 10" id="KW-1133">Transmembrane helix</keyword>
<evidence type="ECO:0000256" key="4">
    <source>
        <dbReference type="ARBA" id="ARBA00022989"/>
    </source>
</evidence>
<dbReference type="InterPro" id="IPR055282">
    <property type="entry name" value="PPI1-4"/>
</dbReference>
<feature type="coiled-coil region" evidence="8">
    <location>
        <begin position="124"/>
        <end position="158"/>
    </location>
</feature>
<evidence type="ECO:0000256" key="8">
    <source>
        <dbReference type="SAM" id="Coils"/>
    </source>
</evidence>
<evidence type="ECO:0000313" key="12">
    <source>
        <dbReference type="Proteomes" id="UP001314263"/>
    </source>
</evidence>
<dbReference type="EMBL" id="CAUYUE010000014">
    <property type="protein sequence ID" value="CAK0786236.1"/>
    <property type="molecule type" value="Genomic_DNA"/>
</dbReference>
<evidence type="ECO:0000256" key="1">
    <source>
        <dbReference type="ARBA" id="ARBA00004162"/>
    </source>
</evidence>
<accession>A0AAV1IHI0</accession>
<keyword evidence="5 8" id="KW-0175">Coiled coil</keyword>
<evidence type="ECO:0000256" key="7">
    <source>
        <dbReference type="ARBA" id="ARBA00038080"/>
    </source>
</evidence>
<feature type="compositionally biased region" description="Low complexity" evidence="9">
    <location>
        <begin position="644"/>
        <end position="664"/>
    </location>
</feature>
<feature type="compositionally biased region" description="Basic and acidic residues" evidence="9">
    <location>
        <begin position="449"/>
        <end position="481"/>
    </location>
</feature>
<organism evidence="11 12">
    <name type="scientific">Coccomyxa viridis</name>
    <dbReference type="NCBI Taxonomy" id="1274662"/>
    <lineage>
        <taxon>Eukaryota</taxon>
        <taxon>Viridiplantae</taxon>
        <taxon>Chlorophyta</taxon>
        <taxon>core chlorophytes</taxon>
        <taxon>Trebouxiophyceae</taxon>
        <taxon>Trebouxiophyceae incertae sedis</taxon>
        <taxon>Coccomyxaceae</taxon>
        <taxon>Coccomyxa</taxon>
    </lineage>
</organism>
<protein>
    <submittedName>
        <fullName evidence="11">Uncharacterized protein</fullName>
    </submittedName>
</protein>
<keyword evidence="3 10" id="KW-0812">Transmembrane</keyword>
<feature type="compositionally biased region" description="Basic and acidic residues" evidence="9">
    <location>
        <begin position="577"/>
        <end position="595"/>
    </location>
</feature>
<evidence type="ECO:0000256" key="3">
    <source>
        <dbReference type="ARBA" id="ARBA00022692"/>
    </source>
</evidence>
<evidence type="ECO:0000256" key="10">
    <source>
        <dbReference type="SAM" id="Phobius"/>
    </source>
</evidence>
<feature type="region of interest" description="Disordered" evidence="9">
    <location>
        <begin position="333"/>
        <end position="352"/>
    </location>
</feature>
<dbReference type="GO" id="GO:0005886">
    <property type="term" value="C:plasma membrane"/>
    <property type="evidence" value="ECO:0007669"/>
    <property type="project" value="UniProtKB-SubCell"/>
</dbReference>
<comment type="similarity">
    <text evidence="7">Belongs to the plant Proton pump-interactor protein family.</text>
</comment>
<evidence type="ECO:0000256" key="2">
    <source>
        <dbReference type="ARBA" id="ARBA00022475"/>
    </source>
</evidence>